<evidence type="ECO:0000256" key="4">
    <source>
        <dbReference type="ARBA" id="ARBA00022525"/>
    </source>
</evidence>
<evidence type="ECO:0000256" key="8">
    <source>
        <dbReference type="ARBA" id="ARBA00023288"/>
    </source>
</evidence>
<keyword evidence="4" id="KW-0964">Secreted</keyword>
<evidence type="ECO:0000313" key="11">
    <source>
        <dbReference type="Proteomes" id="UP000823941"/>
    </source>
</evidence>
<name>A0ABQ7PY16_PLUXY</name>
<evidence type="ECO:0000256" key="9">
    <source>
        <dbReference type="RuleBase" id="RU003500"/>
    </source>
</evidence>
<dbReference type="Proteomes" id="UP000823941">
    <property type="component" value="Chromosome 28"/>
</dbReference>
<keyword evidence="6 9" id="KW-0879">Wnt signaling pathway</keyword>
<evidence type="ECO:0000256" key="3">
    <source>
        <dbReference type="ARBA" id="ARBA00022473"/>
    </source>
</evidence>
<reference evidence="10 11" key="1">
    <citation type="submission" date="2021-06" db="EMBL/GenBank/DDBJ databases">
        <title>A haploid diamondback moth (Plutella xylostella L.) genome assembly resolves 31 chromosomes and identifies a diamide resistance mutation.</title>
        <authorList>
            <person name="Ward C.M."/>
            <person name="Perry K.D."/>
            <person name="Baker G."/>
            <person name="Powis K."/>
            <person name="Heckel D.G."/>
            <person name="Baxter S.W."/>
        </authorList>
    </citation>
    <scope>NUCLEOTIDE SEQUENCE [LARGE SCALE GENOMIC DNA]</scope>
    <source>
        <strain evidence="10 11">LV</strain>
        <tissue evidence="10">Single pupa</tissue>
    </source>
</reference>
<evidence type="ECO:0000256" key="7">
    <source>
        <dbReference type="ARBA" id="ARBA00023157"/>
    </source>
</evidence>
<comment type="subcellular location">
    <subcellularLocation>
        <location evidence="1 9">Secreted</location>
        <location evidence="1 9">Extracellular space</location>
        <location evidence="1 9">Extracellular matrix</location>
    </subcellularLocation>
</comment>
<dbReference type="InterPro" id="IPR018161">
    <property type="entry name" value="Wnt_CS"/>
</dbReference>
<evidence type="ECO:0000256" key="1">
    <source>
        <dbReference type="ARBA" id="ARBA00004498"/>
    </source>
</evidence>
<keyword evidence="7" id="KW-1015">Disulfide bond</keyword>
<keyword evidence="8" id="KW-0449">Lipoprotein</keyword>
<evidence type="ECO:0000256" key="6">
    <source>
        <dbReference type="ARBA" id="ARBA00022687"/>
    </source>
</evidence>
<keyword evidence="3 9" id="KW-0217">Developmental protein</keyword>
<evidence type="ECO:0000256" key="5">
    <source>
        <dbReference type="ARBA" id="ARBA00022530"/>
    </source>
</evidence>
<keyword evidence="5" id="KW-0272">Extracellular matrix</keyword>
<keyword evidence="11" id="KW-1185">Reference proteome</keyword>
<evidence type="ECO:0000256" key="2">
    <source>
        <dbReference type="ARBA" id="ARBA00005683"/>
    </source>
</evidence>
<sequence>MVKDLIRLECKCHGVSGSCALKTCWRALPNFKTVATALKEKYMRAKMVARHPSPVAGHALVVVRSSRSRTPLIGRQPRKSELVYLQRSPSYCEPDEANGVYGTRGRHCSNKSRGENSCEKLCCGRGYNTLRHSVTSQCNCTFVWCCKVVCDRCTNETELFICK</sequence>
<dbReference type="PRINTS" id="PR01349">
    <property type="entry name" value="WNTPROTEIN"/>
</dbReference>
<dbReference type="Pfam" id="PF00110">
    <property type="entry name" value="wnt"/>
    <property type="match status" value="1"/>
</dbReference>
<organism evidence="10 11">
    <name type="scientific">Plutella xylostella</name>
    <name type="common">Diamondback moth</name>
    <name type="synonym">Plutella maculipennis</name>
    <dbReference type="NCBI Taxonomy" id="51655"/>
    <lineage>
        <taxon>Eukaryota</taxon>
        <taxon>Metazoa</taxon>
        <taxon>Ecdysozoa</taxon>
        <taxon>Arthropoda</taxon>
        <taxon>Hexapoda</taxon>
        <taxon>Insecta</taxon>
        <taxon>Pterygota</taxon>
        <taxon>Neoptera</taxon>
        <taxon>Endopterygota</taxon>
        <taxon>Lepidoptera</taxon>
        <taxon>Glossata</taxon>
        <taxon>Ditrysia</taxon>
        <taxon>Yponomeutoidea</taxon>
        <taxon>Plutellidae</taxon>
        <taxon>Plutella</taxon>
    </lineage>
</organism>
<dbReference type="EMBL" id="JAHIBW010000028">
    <property type="protein sequence ID" value="KAG7296528.1"/>
    <property type="molecule type" value="Genomic_DNA"/>
</dbReference>
<evidence type="ECO:0000313" key="10">
    <source>
        <dbReference type="EMBL" id="KAG7296528.1"/>
    </source>
</evidence>
<comment type="caution">
    <text evidence="10">The sequence shown here is derived from an EMBL/GenBank/DDBJ whole genome shotgun (WGS) entry which is preliminary data.</text>
</comment>
<dbReference type="InterPro" id="IPR043158">
    <property type="entry name" value="Wnt_C"/>
</dbReference>
<dbReference type="InterPro" id="IPR005817">
    <property type="entry name" value="Wnt"/>
</dbReference>
<gene>
    <name evidence="10" type="ORF">JYU34_020317</name>
</gene>
<protein>
    <recommendedName>
        <fullName evidence="9">Protein Wnt</fullName>
    </recommendedName>
</protein>
<dbReference type="SMART" id="SM00097">
    <property type="entry name" value="WNT1"/>
    <property type="match status" value="1"/>
</dbReference>
<accession>A0ABQ7PY16</accession>
<dbReference type="PROSITE" id="PS00246">
    <property type="entry name" value="WNT1"/>
    <property type="match status" value="1"/>
</dbReference>
<dbReference type="PANTHER" id="PTHR12027">
    <property type="entry name" value="WNT RELATED"/>
    <property type="match status" value="1"/>
</dbReference>
<comment type="similarity">
    <text evidence="2 9">Belongs to the Wnt family.</text>
</comment>
<proteinExistence type="inferred from homology"/>
<dbReference type="Gene3D" id="3.30.2460.20">
    <property type="match status" value="1"/>
</dbReference>
<comment type="function">
    <text evidence="9">Ligand for members of the frizzled family of seven transmembrane receptors.</text>
</comment>